<evidence type="ECO:0000259" key="2">
    <source>
        <dbReference type="PROSITE" id="PS50405"/>
    </source>
</evidence>
<name>A0A0V0XGN2_TRIPS</name>
<keyword evidence="3" id="KW-0808">Transferase</keyword>
<reference evidence="3 4" key="1">
    <citation type="submission" date="2015-01" db="EMBL/GenBank/DDBJ databases">
        <title>Evolution of Trichinella species and genotypes.</title>
        <authorList>
            <person name="Korhonen P.K."/>
            <person name="Edoardo P."/>
            <person name="Giuseppe L.R."/>
            <person name="Gasser R.B."/>
        </authorList>
    </citation>
    <scope>NUCLEOTIDE SEQUENCE [LARGE SCALE GENOMIC DNA]</scope>
    <source>
        <strain evidence="3">ISS141</strain>
    </source>
</reference>
<organism evidence="3 4">
    <name type="scientific">Trichinella pseudospiralis</name>
    <name type="common">Parasitic roundworm</name>
    <dbReference type="NCBI Taxonomy" id="6337"/>
    <lineage>
        <taxon>Eukaryota</taxon>
        <taxon>Metazoa</taxon>
        <taxon>Ecdysozoa</taxon>
        <taxon>Nematoda</taxon>
        <taxon>Enoplea</taxon>
        <taxon>Dorylaimia</taxon>
        <taxon>Trichinellida</taxon>
        <taxon>Trichinellidae</taxon>
        <taxon>Trichinella</taxon>
    </lineage>
</organism>
<evidence type="ECO:0000259" key="1">
    <source>
        <dbReference type="PROSITE" id="PS50404"/>
    </source>
</evidence>
<proteinExistence type="predicted"/>
<gene>
    <name evidence="3" type="ORF">T4E_12053</name>
</gene>
<comment type="caution">
    <text evidence="3">The sequence shown here is derived from an EMBL/GenBank/DDBJ whole genome shotgun (WGS) entry which is preliminary data.</text>
</comment>
<dbReference type="Proteomes" id="UP000054815">
    <property type="component" value="Unassembled WGS sequence"/>
</dbReference>
<dbReference type="Pfam" id="PF14497">
    <property type="entry name" value="GST_C_3"/>
    <property type="match status" value="1"/>
</dbReference>
<protein>
    <submittedName>
        <fullName evidence="3">Glutathione S-transferase</fullName>
    </submittedName>
</protein>
<dbReference type="PANTHER" id="PTHR11571">
    <property type="entry name" value="GLUTATHIONE S-TRANSFERASE"/>
    <property type="match status" value="1"/>
</dbReference>
<dbReference type="GO" id="GO:0004364">
    <property type="term" value="F:glutathione transferase activity"/>
    <property type="evidence" value="ECO:0007669"/>
    <property type="project" value="TreeGrafter"/>
</dbReference>
<evidence type="ECO:0000313" key="3">
    <source>
        <dbReference type="EMBL" id="KRX87152.1"/>
    </source>
</evidence>
<dbReference type="InterPro" id="IPR010987">
    <property type="entry name" value="Glutathione-S-Trfase_C-like"/>
</dbReference>
<dbReference type="InterPro" id="IPR036282">
    <property type="entry name" value="Glutathione-S-Trfase_C_sf"/>
</dbReference>
<dbReference type="PROSITE" id="PS50404">
    <property type="entry name" value="GST_NTER"/>
    <property type="match status" value="1"/>
</dbReference>
<dbReference type="GO" id="GO:0006749">
    <property type="term" value="P:glutathione metabolic process"/>
    <property type="evidence" value="ECO:0007669"/>
    <property type="project" value="TreeGrafter"/>
</dbReference>
<dbReference type="InterPro" id="IPR050213">
    <property type="entry name" value="GST_superfamily"/>
</dbReference>
<dbReference type="InterPro" id="IPR036249">
    <property type="entry name" value="Thioredoxin-like_sf"/>
</dbReference>
<sequence length="197" mass="23427">MPGPTRFTIKYCSSSNFIDQIRLLFRDQQVPYYEQLINFHNVNGTVFTARPLRFPCVLDGEQRIQEIGAIMRHLGRQFNLYGYAEEMSFVDEVFDSICDLQEKYKRYIIDDHSEQSVTFFMNTILPEELRVFDVLLHDKTYFLNERISFVDYSMVEMLRLLRNVNGNCLEGFPSVLQFYENMSSRPNIARHLEQMTR</sequence>
<feature type="domain" description="GST C-terminal" evidence="2">
    <location>
        <begin position="83"/>
        <end position="197"/>
    </location>
</feature>
<dbReference type="SUPFAM" id="SSF52833">
    <property type="entry name" value="Thioredoxin-like"/>
    <property type="match status" value="1"/>
</dbReference>
<dbReference type="STRING" id="6337.A0A0V0XGN2"/>
<evidence type="ECO:0000313" key="4">
    <source>
        <dbReference type="Proteomes" id="UP000054815"/>
    </source>
</evidence>
<dbReference type="PANTHER" id="PTHR11571:SF141">
    <property type="entry name" value="GLUTATHIONE S-TRANSFERASE"/>
    <property type="match status" value="1"/>
</dbReference>
<feature type="domain" description="GST N-terminal" evidence="1">
    <location>
        <begin position="5"/>
        <end position="82"/>
    </location>
</feature>
<dbReference type="PROSITE" id="PS50405">
    <property type="entry name" value="GST_CTER"/>
    <property type="match status" value="1"/>
</dbReference>
<dbReference type="InterPro" id="IPR004046">
    <property type="entry name" value="GST_C"/>
</dbReference>
<dbReference type="InterPro" id="IPR004045">
    <property type="entry name" value="Glutathione_S-Trfase_N"/>
</dbReference>
<dbReference type="EMBL" id="JYDU01000305">
    <property type="protein sequence ID" value="KRX87152.1"/>
    <property type="molecule type" value="Genomic_DNA"/>
</dbReference>
<dbReference type="AlphaFoldDB" id="A0A0V0XGN2"/>
<dbReference type="Gene3D" id="1.20.1050.130">
    <property type="match status" value="1"/>
</dbReference>
<dbReference type="GO" id="GO:0005829">
    <property type="term" value="C:cytosol"/>
    <property type="evidence" value="ECO:0007669"/>
    <property type="project" value="TreeGrafter"/>
</dbReference>
<accession>A0A0V0XGN2</accession>
<dbReference type="SUPFAM" id="SSF47616">
    <property type="entry name" value="GST C-terminal domain-like"/>
    <property type="match status" value="1"/>
</dbReference>